<evidence type="ECO:0000313" key="2">
    <source>
        <dbReference type="WBParaSite" id="RSKR_0000017800.2"/>
    </source>
</evidence>
<evidence type="ECO:0000313" key="1">
    <source>
        <dbReference type="Proteomes" id="UP000095286"/>
    </source>
</evidence>
<sequence length="622" mass="72230">MASASLNPNGVPTLRPPFKKQASSFGTGHVHNMAVVVASSKVDYSVTKGGLKTWAVLLIFIFLCLTMMAIFKEDGGHDDNYDDASYDTNPFMSGIADEGHFKGAGIEDVAIADQTTKDMDDEIEDESRHQELKLFENLKKKIEKKMRGHVERKNVEKEVPSEVATDKKKDRNVEEIEKVVIEEEEEQEIPIHKEKHRRKKQKRDVEEEVEKVQKKEKHGRKKKVVVENDEEEDPEVVEHKPSHPEPKVEEIVEIVEEDANIPEEVDEVVETENEEEIEAEEPKIHRKKHRNKATLERVKRLNEEYAMKRPRKDLVKKKKSSKNRKNKRNVGEEENEEEDEDLVEEESPELPSKKEKVSLRKSGKTEESELYEIQAVKKPKSLSSYRKTYTNKRDQKFRNKLDMADFHVEKHEFDKATLLFDEVLKQYKESPRSHYGKGRMLEIKAEFENSNALIDQAMVHYQTILDDGEGTEAMVTEASESIIRCARFRGNLHKVLNIQREMIDREPDNLELQNKFGITFLMMGREEEAKKIFSAVLEEDEDNIVAQAYYGYILKVFEKDIVNGVNYMRKSLRNVDSEVNDSKFFYHLGDGLMRLNRRSEAYEIYQRGAELGLFLSTFQVGD</sequence>
<name>A0AC35TG07_9BILA</name>
<organism evidence="1 2">
    <name type="scientific">Rhabditophanes sp. KR3021</name>
    <dbReference type="NCBI Taxonomy" id="114890"/>
    <lineage>
        <taxon>Eukaryota</taxon>
        <taxon>Metazoa</taxon>
        <taxon>Ecdysozoa</taxon>
        <taxon>Nematoda</taxon>
        <taxon>Chromadorea</taxon>
        <taxon>Rhabditida</taxon>
        <taxon>Tylenchina</taxon>
        <taxon>Panagrolaimomorpha</taxon>
        <taxon>Strongyloidoidea</taxon>
        <taxon>Alloionematidae</taxon>
        <taxon>Rhabditophanes</taxon>
    </lineage>
</organism>
<proteinExistence type="predicted"/>
<protein>
    <submittedName>
        <fullName evidence="2">TPR_REGION domain-containing protein</fullName>
    </submittedName>
</protein>
<dbReference type="WBParaSite" id="RSKR_0000017800.2">
    <property type="protein sequence ID" value="RSKR_0000017800.2"/>
    <property type="gene ID" value="RSKR_0000017800"/>
</dbReference>
<accession>A0AC35TG07</accession>
<reference evidence="2" key="1">
    <citation type="submission" date="2016-11" db="UniProtKB">
        <authorList>
            <consortium name="WormBaseParasite"/>
        </authorList>
    </citation>
    <scope>IDENTIFICATION</scope>
    <source>
        <strain evidence="2">KR3021</strain>
    </source>
</reference>
<dbReference type="Proteomes" id="UP000095286">
    <property type="component" value="Unplaced"/>
</dbReference>